<dbReference type="Proteomes" id="UP000028924">
    <property type="component" value="Unassembled WGS sequence"/>
</dbReference>
<dbReference type="GeneID" id="23617288"/>
<dbReference type="PANTHER" id="PTHR45668:SF9">
    <property type="entry name" value="SERINE_THREONINE-PROTEIN PHOSPHATASE 7"/>
    <property type="match status" value="1"/>
</dbReference>
<dbReference type="Pfam" id="PF00149">
    <property type="entry name" value="Metallophos"/>
    <property type="match status" value="1"/>
</dbReference>
<dbReference type="AlphaFoldDB" id="A0A087SMW1"/>
<accession>A0A087SMW1</accession>
<dbReference type="InterPro" id="IPR051134">
    <property type="entry name" value="PPP_phosphatase"/>
</dbReference>
<feature type="domain" description="Serine/threonine specific protein phosphatases" evidence="5">
    <location>
        <begin position="2"/>
        <end position="216"/>
    </location>
</feature>
<dbReference type="InterPro" id="IPR006186">
    <property type="entry name" value="Ser/Thr-sp_prot-phosphatase"/>
</dbReference>
<sequence length="282" mass="30609">MVYGFKGELVAKLGRGKWKEVYGGCKRVFSVLPLAARVAKTTLILHGGLFRKPNPPNRARQKRRKINALELGSLEDLRAAHKGGMDPNGTGAARLATDVLWSDPLLDPGFQFNTTRNIGMVFGPDRFLEENGLRLILRSHEGPDAREGREDLSPMTEGYTLDHDTPAGRLMTVFSAPDYPQFMPESHARYNNKAALAVLTAPDYAAPTFLQFEAVRPRPMAHPYYDLGVPDSDEELEPLASDASGMTDVEQDTSTTSEASVSVALPAGRGGEEVASVGADAP</sequence>
<feature type="region of interest" description="Disordered" evidence="4">
    <location>
        <begin position="144"/>
        <end position="164"/>
    </location>
</feature>
<dbReference type="OrthoDB" id="445564at2759"/>
<dbReference type="SMART" id="SM00156">
    <property type="entry name" value="PP2Ac"/>
    <property type="match status" value="1"/>
</dbReference>
<dbReference type="Proteomes" id="UP000279271">
    <property type="component" value="Unassembled WGS sequence"/>
</dbReference>
<dbReference type="eggNOG" id="KOG0376">
    <property type="taxonomic scope" value="Eukaryota"/>
</dbReference>
<reference evidence="7" key="3">
    <citation type="submission" date="2018-10" db="EMBL/GenBank/DDBJ databases">
        <authorList>
            <person name="Hovde B."/>
            <person name="Zhang X."/>
        </authorList>
    </citation>
    <scope>NUCLEOTIDE SEQUENCE [LARGE SCALE GENOMIC DNA]</scope>
    <source>
        <strain evidence="7">UTEX 25</strain>
    </source>
</reference>
<name>A0A087SMW1_AUXPR</name>
<evidence type="ECO:0000256" key="4">
    <source>
        <dbReference type="SAM" id="MobiDB-lite"/>
    </source>
</evidence>
<dbReference type="PRINTS" id="PR00114">
    <property type="entry name" value="STPHPHTASE"/>
</dbReference>
<reference evidence="7" key="4">
    <citation type="submission" date="2018-11" db="EMBL/GenBank/DDBJ databases">
        <title>Characterization of plant carbon substrate utilization by Auxenochlorella protothecoides.</title>
        <authorList>
            <person name="Vogler B.W."/>
            <person name="Starkenburg S.R."/>
            <person name="Sudasinghe N."/>
            <person name="Schambach J.Y."/>
            <person name="Rollin J.A."/>
            <person name="Pattathil S."/>
            <person name="Barry A.N."/>
        </authorList>
    </citation>
    <scope>NUCLEOTIDE SEQUENCE [LARGE SCALE GENOMIC DNA]</scope>
    <source>
        <strain evidence="7">UTEX 25</strain>
    </source>
</reference>
<dbReference type="InterPro" id="IPR004843">
    <property type="entry name" value="Calcineurin-like_PHP"/>
</dbReference>
<comment type="cofactor">
    <cofactor evidence="1">
        <name>Mn(2+)</name>
        <dbReference type="ChEBI" id="CHEBI:29035"/>
    </cofactor>
</comment>
<dbReference type="SUPFAM" id="SSF56300">
    <property type="entry name" value="Metallo-dependent phosphatases"/>
    <property type="match status" value="1"/>
</dbReference>
<evidence type="ECO:0000313" key="6">
    <source>
        <dbReference type="EMBL" id="KFM27065.1"/>
    </source>
</evidence>
<proteinExistence type="predicted"/>
<evidence type="ECO:0000313" key="8">
    <source>
        <dbReference type="Proteomes" id="UP000028924"/>
    </source>
</evidence>
<reference evidence="9" key="2">
    <citation type="journal article" date="2018" name="Algal Res.">
        <title>Characterization of plant carbon substrate utilization by Auxenochlorella protothecoides.</title>
        <authorList>
            <person name="Vogler B.W."/>
            <person name="Starkenburg S.R."/>
            <person name="Sudasinghe N."/>
            <person name="Schambach J.Y."/>
            <person name="Rollin J.A."/>
            <person name="Pattathil S."/>
            <person name="Barry A.N."/>
        </authorList>
    </citation>
    <scope>NUCLEOTIDE SEQUENCE [LARGE SCALE GENOMIC DNA]</scope>
    <source>
        <strain evidence="9">UTEX 25</strain>
    </source>
</reference>
<dbReference type="EMBL" id="QOKY01000147">
    <property type="protein sequence ID" value="RMZ56378.1"/>
    <property type="molecule type" value="Genomic_DNA"/>
</dbReference>
<dbReference type="Gene3D" id="3.60.21.10">
    <property type="match status" value="1"/>
</dbReference>
<feature type="region of interest" description="Disordered" evidence="4">
    <location>
        <begin position="229"/>
        <end position="282"/>
    </location>
</feature>
<reference evidence="6 8" key="1">
    <citation type="journal article" date="2014" name="BMC Genomics">
        <title>Oil accumulation mechanisms of the oleaginous microalga Chlorella protothecoides revealed through its genome, transcriptomes, and proteomes.</title>
        <authorList>
            <person name="Gao C."/>
            <person name="Wang Y."/>
            <person name="Shen Y."/>
            <person name="Yan D."/>
            <person name="He X."/>
            <person name="Dai J."/>
            <person name="Wu Q."/>
        </authorList>
    </citation>
    <scope>NUCLEOTIDE SEQUENCE [LARGE SCALE GENOMIC DNA]</scope>
    <source>
        <strain evidence="6 8">0710</strain>
    </source>
</reference>
<dbReference type="KEGG" id="apro:F751_5897"/>
<feature type="compositionally biased region" description="Low complexity" evidence="4">
    <location>
        <begin position="253"/>
        <end position="264"/>
    </location>
</feature>
<evidence type="ECO:0000256" key="2">
    <source>
        <dbReference type="ARBA" id="ARBA00022723"/>
    </source>
</evidence>
<keyword evidence="3" id="KW-0464">Manganese</keyword>
<dbReference type="GO" id="GO:0016787">
    <property type="term" value="F:hydrolase activity"/>
    <property type="evidence" value="ECO:0007669"/>
    <property type="project" value="InterPro"/>
</dbReference>
<evidence type="ECO:0000313" key="9">
    <source>
        <dbReference type="Proteomes" id="UP000279271"/>
    </source>
</evidence>
<dbReference type="InterPro" id="IPR029052">
    <property type="entry name" value="Metallo-depent_PP-like"/>
</dbReference>
<evidence type="ECO:0000313" key="7">
    <source>
        <dbReference type="EMBL" id="RMZ56378.1"/>
    </source>
</evidence>
<dbReference type="GO" id="GO:0046872">
    <property type="term" value="F:metal ion binding"/>
    <property type="evidence" value="ECO:0007669"/>
    <property type="project" value="UniProtKB-KW"/>
</dbReference>
<protein>
    <submittedName>
        <fullName evidence="6">Serine/threonine-protein phosphatase 7</fullName>
    </submittedName>
</protein>
<evidence type="ECO:0000259" key="5">
    <source>
        <dbReference type="SMART" id="SM00156"/>
    </source>
</evidence>
<dbReference type="STRING" id="3075.A0A087SMW1"/>
<dbReference type="RefSeq" id="XP_011400021.1">
    <property type="nucleotide sequence ID" value="XM_011401719.1"/>
</dbReference>
<organism evidence="6 8">
    <name type="scientific">Auxenochlorella protothecoides</name>
    <name type="common">Green microalga</name>
    <name type="synonym">Chlorella protothecoides</name>
    <dbReference type="NCBI Taxonomy" id="3075"/>
    <lineage>
        <taxon>Eukaryota</taxon>
        <taxon>Viridiplantae</taxon>
        <taxon>Chlorophyta</taxon>
        <taxon>core chlorophytes</taxon>
        <taxon>Trebouxiophyceae</taxon>
        <taxon>Chlorellales</taxon>
        <taxon>Chlorellaceae</taxon>
        <taxon>Auxenochlorella</taxon>
    </lineage>
</organism>
<gene>
    <name evidence="7" type="ORF">APUTEX25_004735</name>
    <name evidence="6" type="ORF">F751_5897</name>
</gene>
<dbReference type="EMBL" id="KL662141">
    <property type="protein sequence ID" value="KFM27065.1"/>
    <property type="molecule type" value="Genomic_DNA"/>
</dbReference>
<evidence type="ECO:0000256" key="3">
    <source>
        <dbReference type="ARBA" id="ARBA00023211"/>
    </source>
</evidence>
<evidence type="ECO:0000256" key="1">
    <source>
        <dbReference type="ARBA" id="ARBA00001936"/>
    </source>
</evidence>
<dbReference type="PANTHER" id="PTHR45668">
    <property type="entry name" value="SERINE/THREONINE-PROTEIN PHOSPHATASE 5-RELATED"/>
    <property type="match status" value="1"/>
</dbReference>
<keyword evidence="2" id="KW-0479">Metal-binding</keyword>
<keyword evidence="8" id="KW-1185">Reference proteome</keyword>